<proteinExistence type="predicted"/>
<gene>
    <name evidence="3" type="ORF">J8273_2452</name>
</gene>
<keyword evidence="2" id="KW-0732">Signal</keyword>
<feature type="chain" id="PRO_5035216418" evidence="2">
    <location>
        <begin position="21"/>
        <end position="194"/>
    </location>
</feature>
<evidence type="ECO:0000256" key="2">
    <source>
        <dbReference type="SAM" id="SignalP"/>
    </source>
</evidence>
<accession>A0A8J6EB31</accession>
<dbReference type="Proteomes" id="UP000717585">
    <property type="component" value="Unassembled WGS sequence"/>
</dbReference>
<reference evidence="3" key="1">
    <citation type="submission" date="2021-05" db="EMBL/GenBank/DDBJ databases">
        <title>A free-living protist that lacks canonical eukaryotic 1 DNA replication and segregation systems.</title>
        <authorList>
            <person name="Salas-Leiva D.E."/>
            <person name="Tromer E.C."/>
            <person name="Curtis B.A."/>
            <person name="Jerlstrom-Hultqvist J."/>
            <person name="Kolisko M."/>
            <person name="Yi Z."/>
            <person name="Salas-Leiva J.S."/>
            <person name="Gallot-Lavallee L."/>
            <person name="Kops G.J.P.L."/>
            <person name="Archibald J.M."/>
            <person name="Simpson A.G.B."/>
            <person name="Roger A.J."/>
        </authorList>
    </citation>
    <scope>NUCLEOTIDE SEQUENCE</scope>
    <source>
        <strain evidence="3">BICM</strain>
    </source>
</reference>
<feature type="signal peptide" evidence="2">
    <location>
        <begin position="1"/>
        <end position="20"/>
    </location>
</feature>
<dbReference type="AlphaFoldDB" id="A0A8J6EB31"/>
<evidence type="ECO:0000313" key="3">
    <source>
        <dbReference type="EMBL" id="KAG9396100.1"/>
    </source>
</evidence>
<keyword evidence="1" id="KW-0472">Membrane</keyword>
<evidence type="ECO:0000313" key="4">
    <source>
        <dbReference type="Proteomes" id="UP000717585"/>
    </source>
</evidence>
<keyword evidence="4" id="KW-1185">Reference proteome</keyword>
<organism evidence="3 4">
    <name type="scientific">Carpediemonas membranifera</name>
    <dbReference type="NCBI Taxonomy" id="201153"/>
    <lineage>
        <taxon>Eukaryota</taxon>
        <taxon>Metamonada</taxon>
        <taxon>Carpediemonas-like organisms</taxon>
        <taxon>Carpediemonas</taxon>
    </lineage>
</organism>
<keyword evidence="1" id="KW-0812">Transmembrane</keyword>
<evidence type="ECO:0000256" key="1">
    <source>
        <dbReference type="SAM" id="Phobius"/>
    </source>
</evidence>
<feature type="transmembrane region" description="Helical" evidence="1">
    <location>
        <begin position="36"/>
        <end position="68"/>
    </location>
</feature>
<keyword evidence="1" id="KW-1133">Transmembrane helix</keyword>
<sequence length="194" mass="21095">MKHIHGSLVLLLLITAAVTASTTRRDDSDADSPIAGIIATLLTIASMMIPLVIVAFVIALFISYELILLRFLVKTLRSEIAKYTAIPYGILSLMMAPFFANFALIVAGIGLGLILVGVLQRKSRASQLDRARPVYMVGQVPGRPPVHPPHAPYVTGQASFYQQPAPSAPPYQDYRPALTQEGQYATQYSGHYAQ</sequence>
<protein>
    <submittedName>
        <fullName evidence="3">Uncharacterized protein</fullName>
    </submittedName>
</protein>
<feature type="transmembrane region" description="Helical" evidence="1">
    <location>
        <begin position="102"/>
        <end position="120"/>
    </location>
</feature>
<dbReference type="EMBL" id="JAHDYR010000007">
    <property type="protein sequence ID" value="KAG9396100.1"/>
    <property type="molecule type" value="Genomic_DNA"/>
</dbReference>
<comment type="caution">
    <text evidence="3">The sequence shown here is derived from an EMBL/GenBank/DDBJ whole genome shotgun (WGS) entry which is preliminary data.</text>
</comment>
<name>A0A8J6EB31_9EUKA</name>